<sequence>MFSERSLSPAVAAVRDQYAPDTTVLDVDQDFETLPPAVAEDLGLLADSLDPASYPVDWLPEHTPTVLEQYAGPAFTIGMPDDGTVVWTRQTEPPTVLLKQRAEGTPNGFLDFLIAEALVQIGCGIPEQFLPFFGPQYAELAEVTGLGPADVYQMAAALFEGWVGLQTREEFTSWDDQPEFEPLYETWVDAGDRLEGRLNDLSRSVAHGEMTFPEATEYACSAIKHGLELPTPFSALDTDAFREHEAAYAVQWAEKTVSSLSESTE</sequence>
<accession>A0A1H6TL18</accession>
<accession>A0A2H4Q377</accession>
<dbReference type="GeneID" id="35002847"/>
<gene>
    <name evidence="1" type="ORF">SAMN05444271_10830</name>
</gene>
<evidence type="ECO:0000313" key="1">
    <source>
        <dbReference type="EMBL" id="SEI78874.1"/>
    </source>
</evidence>
<dbReference type="InterPro" id="IPR055515">
    <property type="entry name" value="DUF7089"/>
</dbReference>
<dbReference type="EMBL" id="FNYR01000008">
    <property type="protein sequence ID" value="SEI78874.1"/>
    <property type="molecule type" value="Genomic_DNA"/>
</dbReference>
<proteinExistence type="predicted"/>
<dbReference type="Proteomes" id="UP000198888">
    <property type="component" value="Unassembled WGS sequence"/>
</dbReference>
<name>A0A1H6TL18_9EURY</name>
<dbReference type="KEGG" id="hae:halTADL_2070"/>
<organism evidence="1 2">
    <name type="scientific">Halohasta litchfieldiae</name>
    <dbReference type="NCBI Taxonomy" id="1073996"/>
    <lineage>
        <taxon>Archaea</taxon>
        <taxon>Methanobacteriati</taxon>
        <taxon>Methanobacteriota</taxon>
        <taxon>Stenosarchaea group</taxon>
        <taxon>Halobacteria</taxon>
        <taxon>Halobacteriales</taxon>
        <taxon>Haloferacaceae</taxon>
        <taxon>Halohasta</taxon>
    </lineage>
</organism>
<dbReference type="OrthoDB" id="198543at2157"/>
<dbReference type="STRING" id="1073996.SAMN05444271_10830"/>
<protein>
    <submittedName>
        <fullName evidence="1">Uncharacterized protein</fullName>
    </submittedName>
</protein>
<evidence type="ECO:0000313" key="2">
    <source>
        <dbReference type="Proteomes" id="UP000198888"/>
    </source>
</evidence>
<dbReference type="RefSeq" id="WP_089671813.1">
    <property type="nucleotide sequence ID" value="NZ_CP024845.1"/>
</dbReference>
<keyword evidence="2" id="KW-1185">Reference proteome</keyword>
<reference evidence="1 2" key="1">
    <citation type="submission" date="2016-10" db="EMBL/GenBank/DDBJ databases">
        <authorList>
            <person name="de Groot N.N."/>
        </authorList>
    </citation>
    <scope>NUCLEOTIDE SEQUENCE [LARGE SCALE GENOMIC DNA]</scope>
    <source>
        <strain evidence="1 2">DSM 22187</strain>
    </source>
</reference>
<dbReference type="Pfam" id="PF23363">
    <property type="entry name" value="DUF7089"/>
    <property type="match status" value="1"/>
</dbReference>
<dbReference type="AlphaFoldDB" id="A0A1H6TL18"/>